<organism evidence="2 3">
    <name type="scientific">Filimonas zeae</name>
    <dbReference type="NCBI Taxonomy" id="1737353"/>
    <lineage>
        <taxon>Bacteria</taxon>
        <taxon>Pseudomonadati</taxon>
        <taxon>Bacteroidota</taxon>
        <taxon>Chitinophagia</taxon>
        <taxon>Chitinophagales</taxon>
        <taxon>Chitinophagaceae</taxon>
        <taxon>Filimonas</taxon>
    </lineage>
</organism>
<keyword evidence="3" id="KW-1185">Reference proteome</keyword>
<feature type="domain" description="DNA binding HTH" evidence="1">
    <location>
        <begin position="40"/>
        <end position="80"/>
    </location>
</feature>
<dbReference type="GO" id="GO:0043565">
    <property type="term" value="F:sequence-specific DNA binding"/>
    <property type="evidence" value="ECO:0007669"/>
    <property type="project" value="InterPro"/>
</dbReference>
<reference evidence="2" key="2">
    <citation type="submission" date="2020-09" db="EMBL/GenBank/DDBJ databases">
        <authorList>
            <person name="Sun Q."/>
            <person name="Zhou Y."/>
        </authorList>
    </citation>
    <scope>NUCLEOTIDE SEQUENCE</scope>
    <source>
        <strain evidence="2">CGMCC 1.15290</strain>
    </source>
</reference>
<accession>A0A917IYF7</accession>
<proteinExistence type="predicted"/>
<name>A0A917IYF7_9BACT</name>
<dbReference type="InterPro" id="IPR009057">
    <property type="entry name" value="Homeodomain-like_sf"/>
</dbReference>
<gene>
    <name evidence="2" type="ORF">GCM10011379_28010</name>
</gene>
<dbReference type="Gene3D" id="1.10.10.60">
    <property type="entry name" value="Homeodomain-like"/>
    <property type="match status" value="1"/>
</dbReference>
<dbReference type="Pfam" id="PF02954">
    <property type="entry name" value="HTH_8"/>
    <property type="match status" value="1"/>
</dbReference>
<dbReference type="SUPFAM" id="SSF46689">
    <property type="entry name" value="Homeodomain-like"/>
    <property type="match status" value="1"/>
</dbReference>
<comment type="caution">
    <text evidence="2">The sequence shown here is derived from an EMBL/GenBank/DDBJ whole genome shotgun (WGS) entry which is preliminary data.</text>
</comment>
<dbReference type="RefSeq" id="WP_188953254.1">
    <property type="nucleotide sequence ID" value="NZ_BMIB01000003.1"/>
</dbReference>
<dbReference type="Proteomes" id="UP000627292">
    <property type="component" value="Unassembled WGS sequence"/>
</dbReference>
<protein>
    <recommendedName>
        <fullName evidence="1">DNA binding HTH domain-containing protein</fullName>
    </recommendedName>
</protein>
<dbReference type="EMBL" id="BMIB01000003">
    <property type="protein sequence ID" value="GGH70085.1"/>
    <property type="molecule type" value="Genomic_DNA"/>
</dbReference>
<evidence type="ECO:0000313" key="3">
    <source>
        <dbReference type="Proteomes" id="UP000627292"/>
    </source>
</evidence>
<dbReference type="InterPro" id="IPR002197">
    <property type="entry name" value="HTH_Fis"/>
</dbReference>
<sequence>MLNNGRSPLQLARKLSATAPRLNANANPGTLEAIKDVQRATEKEYIVAALKKARGRIRGANGAAELLHIKPTTLESKMARLNIRKQDFCQGTAEDELSG</sequence>
<evidence type="ECO:0000313" key="2">
    <source>
        <dbReference type="EMBL" id="GGH70085.1"/>
    </source>
</evidence>
<evidence type="ECO:0000259" key="1">
    <source>
        <dbReference type="Pfam" id="PF02954"/>
    </source>
</evidence>
<dbReference type="AlphaFoldDB" id="A0A917IYF7"/>
<reference evidence="2" key="1">
    <citation type="journal article" date="2014" name="Int. J. Syst. Evol. Microbiol.">
        <title>Complete genome sequence of Corynebacterium casei LMG S-19264T (=DSM 44701T), isolated from a smear-ripened cheese.</title>
        <authorList>
            <consortium name="US DOE Joint Genome Institute (JGI-PGF)"/>
            <person name="Walter F."/>
            <person name="Albersmeier A."/>
            <person name="Kalinowski J."/>
            <person name="Ruckert C."/>
        </authorList>
    </citation>
    <scope>NUCLEOTIDE SEQUENCE</scope>
    <source>
        <strain evidence="2">CGMCC 1.15290</strain>
    </source>
</reference>